<dbReference type="Pfam" id="PF00092">
    <property type="entry name" value="VWA"/>
    <property type="match status" value="1"/>
</dbReference>
<accession>A0A5N4CUQ1</accession>
<dbReference type="GO" id="GO:0035987">
    <property type="term" value="P:endodermal cell differentiation"/>
    <property type="evidence" value="ECO:0007669"/>
    <property type="project" value="TreeGrafter"/>
</dbReference>
<dbReference type="PANTHER" id="PTHR24020:SF17">
    <property type="entry name" value="COLLAGEN ALPHA-1(XII) CHAIN"/>
    <property type="match status" value="1"/>
</dbReference>
<dbReference type="InterPro" id="IPR050525">
    <property type="entry name" value="ECM_Assembly_Org"/>
</dbReference>
<sequence length="106" mass="12065">MRARDREIGVLITDGESQDDAETTSRKLKDECVQMFAIGVKNADEAELKMIAADLDDTHTYNFYENQLERNTVIKDLKPKTEYVVSVSSVVENEYSEPLKSIEKTC</sequence>
<evidence type="ECO:0000313" key="3">
    <source>
        <dbReference type="Proteomes" id="UP000299084"/>
    </source>
</evidence>
<evidence type="ECO:0000259" key="1">
    <source>
        <dbReference type="PROSITE" id="PS50234"/>
    </source>
</evidence>
<keyword evidence="3" id="KW-1185">Reference proteome</keyword>
<dbReference type="EMBL" id="JWIN03000019">
    <property type="protein sequence ID" value="KAB1262574.1"/>
    <property type="molecule type" value="Genomic_DNA"/>
</dbReference>
<dbReference type="GO" id="GO:0005581">
    <property type="term" value="C:collagen trimer"/>
    <property type="evidence" value="ECO:0007669"/>
    <property type="project" value="UniProtKB-KW"/>
</dbReference>
<proteinExistence type="predicted"/>
<name>A0A5N4CUQ1_CAMDR</name>
<reference evidence="2 3" key="1">
    <citation type="journal article" date="2019" name="Mol. Ecol. Resour.">
        <title>Improving Illumina assemblies with Hi-C and long reads: an example with the North African dromedary.</title>
        <authorList>
            <person name="Elbers J.P."/>
            <person name="Rogers M.F."/>
            <person name="Perelman P.L."/>
            <person name="Proskuryakova A.A."/>
            <person name="Serdyukova N.A."/>
            <person name="Johnson W.E."/>
            <person name="Horin P."/>
            <person name="Corander J."/>
            <person name="Murphy D."/>
            <person name="Burger P.A."/>
        </authorList>
    </citation>
    <scope>NUCLEOTIDE SEQUENCE [LARGE SCALE GENOMIC DNA]</scope>
    <source>
        <strain evidence="2">Drom800</strain>
        <tissue evidence="2">Blood</tissue>
    </source>
</reference>
<feature type="domain" description="VWFA" evidence="1">
    <location>
        <begin position="1"/>
        <end position="81"/>
    </location>
</feature>
<organism evidence="2 3">
    <name type="scientific">Camelus dromedarius</name>
    <name type="common">Dromedary</name>
    <name type="synonym">Arabian camel</name>
    <dbReference type="NCBI Taxonomy" id="9838"/>
    <lineage>
        <taxon>Eukaryota</taxon>
        <taxon>Metazoa</taxon>
        <taxon>Chordata</taxon>
        <taxon>Craniata</taxon>
        <taxon>Vertebrata</taxon>
        <taxon>Euteleostomi</taxon>
        <taxon>Mammalia</taxon>
        <taxon>Eutheria</taxon>
        <taxon>Laurasiatheria</taxon>
        <taxon>Artiodactyla</taxon>
        <taxon>Tylopoda</taxon>
        <taxon>Camelidae</taxon>
        <taxon>Camelus</taxon>
    </lineage>
</organism>
<dbReference type="Gene3D" id="3.40.50.410">
    <property type="entry name" value="von Willebrand factor, type A domain"/>
    <property type="match status" value="1"/>
</dbReference>
<dbReference type="InterPro" id="IPR002035">
    <property type="entry name" value="VWF_A"/>
</dbReference>
<dbReference type="PROSITE" id="PS50234">
    <property type="entry name" value="VWFA"/>
    <property type="match status" value="1"/>
</dbReference>
<comment type="caution">
    <text evidence="2">The sequence shown here is derived from an EMBL/GenBank/DDBJ whole genome shotgun (WGS) entry which is preliminary data.</text>
</comment>
<gene>
    <name evidence="2" type="ORF">Cadr_000021484</name>
</gene>
<dbReference type="InterPro" id="IPR036465">
    <property type="entry name" value="vWFA_dom_sf"/>
</dbReference>
<dbReference type="AlphaFoldDB" id="A0A5N4CUQ1"/>
<keyword evidence="2" id="KW-0176">Collagen</keyword>
<dbReference type="PANTHER" id="PTHR24020">
    <property type="entry name" value="COLLAGEN ALPHA"/>
    <property type="match status" value="1"/>
</dbReference>
<protein>
    <submittedName>
        <fullName evidence="2">Collagen alpha-1</fullName>
    </submittedName>
</protein>
<dbReference type="GO" id="GO:0005615">
    <property type="term" value="C:extracellular space"/>
    <property type="evidence" value="ECO:0007669"/>
    <property type="project" value="TreeGrafter"/>
</dbReference>
<dbReference type="SUPFAM" id="SSF53300">
    <property type="entry name" value="vWA-like"/>
    <property type="match status" value="1"/>
</dbReference>
<dbReference type="Proteomes" id="UP000299084">
    <property type="component" value="Unassembled WGS sequence"/>
</dbReference>
<evidence type="ECO:0000313" key="2">
    <source>
        <dbReference type="EMBL" id="KAB1262574.1"/>
    </source>
</evidence>